<feature type="binding site" evidence="6">
    <location>
        <position position="233"/>
    </location>
    <ligand>
        <name>Mg(2+)</name>
        <dbReference type="ChEBI" id="CHEBI:18420"/>
    </ligand>
</feature>
<feature type="binding site" evidence="6">
    <location>
        <begin position="248"/>
        <end position="254"/>
    </location>
    <ligand>
        <name>GTP</name>
        <dbReference type="ChEBI" id="CHEBI:37565"/>
    </ligand>
</feature>
<feature type="binding site" evidence="6">
    <location>
        <begin position="229"/>
        <end position="234"/>
    </location>
    <ligand>
        <name>GTP</name>
        <dbReference type="ChEBI" id="CHEBI:37565"/>
    </ligand>
</feature>
<sequence>MLNDSIAAISTALQQGAISIVRISGDEAFDIAERILTISIKDKPTHTIHYGFVVDPLSGDSVDEVMVSVFKAPKTFTGENMVEINCHGGTYVTKEVLRLCLENGARMANRGEFSQRAFLNGKMDLTKAEAIHDMVMAMDKNNARMAANALQGSVRKVMDPLLEKLLDIIANIEVNIDYPEYDDVEMLSVETVIPKCKSLLKDMDEVLRKANSGKVLKEGIKTAIIGKPNVGKSSLLNALLEEDKAIVSDIEGTTRDMVEGSVRLDNVTLHLIDTAGIRNSEDVIEKIGIEKSKQILEEAELVIVLFDGSQPLDNLDKELLSITEDKDRLLVYNKKDIKRYEGINISAKDEDIDELMNALNKKYDEYHEAYQVPMLQNERQLALMQNARQALIRAVDALEAEMELDLVTIDLQSAYYALKEILGEVSKDDLLDTLFSKFCLGK</sequence>
<dbReference type="GO" id="GO:0016787">
    <property type="term" value="F:hydrolase activity"/>
    <property type="evidence" value="ECO:0007669"/>
    <property type="project" value="UniProtKB-KW"/>
</dbReference>
<keyword evidence="6" id="KW-0479">Metal-binding</keyword>
<protein>
    <recommendedName>
        <fullName evidence="6">tRNA modification GTPase MnmE</fullName>
        <ecNumber evidence="6">3.6.-.-</ecNumber>
    </recommendedName>
</protein>
<comment type="subcellular location">
    <subcellularLocation>
        <location evidence="6">Cytoplasm</location>
    </subcellularLocation>
</comment>
<feature type="binding site" evidence="6">
    <location>
        <begin position="273"/>
        <end position="276"/>
    </location>
    <ligand>
        <name>GTP</name>
        <dbReference type="ChEBI" id="CHEBI:37565"/>
    </ligand>
</feature>
<dbReference type="EC" id="3.6.-.-" evidence="6"/>
<gene>
    <name evidence="6" type="primary">mnmE</name>
    <name evidence="6" type="synonym">trmE</name>
    <name evidence="9" type="ORF">J2S15_002066</name>
</gene>
<dbReference type="Gene3D" id="3.30.1360.120">
    <property type="entry name" value="Probable tRNA modification gtpase trme, domain 1"/>
    <property type="match status" value="1"/>
</dbReference>
<dbReference type="CDD" id="cd14858">
    <property type="entry name" value="TrmE_N"/>
    <property type="match status" value="1"/>
</dbReference>
<dbReference type="InterPro" id="IPR006073">
    <property type="entry name" value="GTP-bd"/>
</dbReference>
<dbReference type="PROSITE" id="PS51709">
    <property type="entry name" value="G_TRME"/>
    <property type="match status" value="1"/>
</dbReference>
<evidence type="ECO:0000256" key="2">
    <source>
        <dbReference type="ARBA" id="ARBA00022694"/>
    </source>
</evidence>
<keyword evidence="3 6" id="KW-0547">Nucleotide-binding</keyword>
<feature type="binding site" evidence="6">
    <location>
        <position position="442"/>
    </location>
    <ligand>
        <name>(6S)-5-formyl-5,6,7,8-tetrahydrofolate</name>
        <dbReference type="ChEBI" id="CHEBI:57457"/>
    </ligand>
</feature>
<reference evidence="9 10" key="1">
    <citation type="submission" date="2023-07" db="EMBL/GenBank/DDBJ databases">
        <title>Genomic Encyclopedia of Type Strains, Phase IV (KMG-IV): sequencing the most valuable type-strain genomes for metagenomic binning, comparative biology and taxonomic classification.</title>
        <authorList>
            <person name="Goeker M."/>
        </authorList>
    </citation>
    <scope>NUCLEOTIDE SEQUENCE [LARGE SCALE GENOMIC DNA]</scope>
    <source>
        <strain evidence="9 10">DSM 16784</strain>
    </source>
</reference>
<dbReference type="Pfam" id="PF01926">
    <property type="entry name" value="MMR_HSR1"/>
    <property type="match status" value="1"/>
</dbReference>
<accession>A0ABU0E353</accession>
<dbReference type="InterPro" id="IPR027266">
    <property type="entry name" value="TrmE/GcvT-like"/>
</dbReference>
<comment type="function">
    <text evidence="6">Exhibits a very high intrinsic GTPase hydrolysis rate. Involved in the addition of a carboxymethylaminomethyl (cmnm) group at the wobble position (U34) of certain tRNAs, forming tRNA-cmnm(5)s(2)U34.</text>
</comment>
<feature type="binding site" evidence="6">
    <location>
        <position position="253"/>
    </location>
    <ligand>
        <name>K(+)</name>
        <dbReference type="ChEBI" id="CHEBI:29103"/>
    </ligand>
</feature>
<dbReference type="SUPFAM" id="SSF52540">
    <property type="entry name" value="P-loop containing nucleoside triphosphate hydrolases"/>
    <property type="match status" value="1"/>
</dbReference>
<feature type="binding site" evidence="6">
    <location>
        <position position="122"/>
    </location>
    <ligand>
        <name>(6S)-5-formyl-5,6,7,8-tetrahydrofolate</name>
        <dbReference type="ChEBI" id="CHEBI:57457"/>
    </ligand>
</feature>
<dbReference type="NCBIfam" id="TIGR00231">
    <property type="entry name" value="small_GTP"/>
    <property type="match status" value="1"/>
</dbReference>
<dbReference type="PANTHER" id="PTHR42714">
    <property type="entry name" value="TRNA MODIFICATION GTPASE GTPBP3"/>
    <property type="match status" value="1"/>
</dbReference>
<dbReference type="InterPro" id="IPR018948">
    <property type="entry name" value="GTP-bd_TrmE_N"/>
</dbReference>
<dbReference type="SUPFAM" id="SSF116878">
    <property type="entry name" value="TrmE connector domain"/>
    <property type="match status" value="1"/>
</dbReference>
<evidence type="ECO:0000256" key="6">
    <source>
        <dbReference type="HAMAP-Rule" id="MF_00379"/>
    </source>
</evidence>
<evidence type="ECO:0000256" key="7">
    <source>
        <dbReference type="RuleBase" id="RU003313"/>
    </source>
</evidence>
<evidence type="ECO:0000259" key="8">
    <source>
        <dbReference type="PROSITE" id="PS51709"/>
    </source>
</evidence>
<name>A0ABU0E353_9FIRM</name>
<feature type="binding site" evidence="6">
    <location>
        <position position="250"/>
    </location>
    <ligand>
        <name>K(+)</name>
        <dbReference type="ChEBI" id="CHEBI:29103"/>
    </ligand>
</feature>
<comment type="subunit">
    <text evidence="6">Homodimer. Heterotetramer of two MnmE and two MnmG subunits.</text>
</comment>
<dbReference type="Proteomes" id="UP001230220">
    <property type="component" value="Unassembled WGS sequence"/>
</dbReference>
<feature type="binding site" evidence="6">
    <location>
        <position position="254"/>
    </location>
    <ligand>
        <name>Mg(2+)</name>
        <dbReference type="ChEBI" id="CHEBI:18420"/>
    </ligand>
</feature>
<dbReference type="CDD" id="cd04164">
    <property type="entry name" value="trmE"/>
    <property type="match status" value="1"/>
</dbReference>
<keyword evidence="6 9" id="KW-0378">Hydrolase</keyword>
<evidence type="ECO:0000256" key="5">
    <source>
        <dbReference type="ARBA" id="ARBA00023134"/>
    </source>
</evidence>
<dbReference type="InterPro" id="IPR027417">
    <property type="entry name" value="P-loop_NTPase"/>
</dbReference>
<dbReference type="HAMAP" id="MF_00379">
    <property type="entry name" value="GTPase_MnmE"/>
    <property type="match status" value="1"/>
</dbReference>
<keyword evidence="2 6" id="KW-0819">tRNA processing</keyword>
<dbReference type="Pfam" id="PF12631">
    <property type="entry name" value="MnmE_helical"/>
    <property type="match status" value="1"/>
</dbReference>
<dbReference type="InterPro" id="IPR027368">
    <property type="entry name" value="MnmE_dom2"/>
</dbReference>
<dbReference type="InterPro" id="IPR031168">
    <property type="entry name" value="G_TrmE"/>
</dbReference>
<keyword evidence="10" id="KW-1185">Reference proteome</keyword>
<dbReference type="Gene3D" id="3.40.50.300">
    <property type="entry name" value="P-loop containing nucleotide triphosphate hydrolases"/>
    <property type="match status" value="1"/>
</dbReference>
<keyword evidence="6" id="KW-0460">Magnesium</keyword>
<feature type="binding site" evidence="6">
    <location>
        <position position="229"/>
    </location>
    <ligand>
        <name>K(+)</name>
        <dbReference type="ChEBI" id="CHEBI:29103"/>
    </ligand>
</feature>
<dbReference type="RefSeq" id="WP_307407938.1">
    <property type="nucleotide sequence ID" value="NZ_JAUSUR010000003.1"/>
</dbReference>
<evidence type="ECO:0000313" key="9">
    <source>
        <dbReference type="EMBL" id="MDQ0361319.1"/>
    </source>
</evidence>
<feature type="binding site" evidence="6">
    <location>
        <position position="248"/>
    </location>
    <ligand>
        <name>K(+)</name>
        <dbReference type="ChEBI" id="CHEBI:29103"/>
    </ligand>
</feature>
<proteinExistence type="inferred from homology"/>
<evidence type="ECO:0000256" key="4">
    <source>
        <dbReference type="ARBA" id="ARBA00022958"/>
    </source>
</evidence>
<evidence type="ECO:0000313" key="10">
    <source>
        <dbReference type="Proteomes" id="UP001230220"/>
    </source>
</evidence>
<dbReference type="InterPro" id="IPR005225">
    <property type="entry name" value="Small_GTP-bd"/>
</dbReference>
<dbReference type="EMBL" id="JAUSUR010000003">
    <property type="protein sequence ID" value="MDQ0361319.1"/>
    <property type="molecule type" value="Genomic_DNA"/>
</dbReference>
<dbReference type="InterPro" id="IPR004520">
    <property type="entry name" value="GTPase_MnmE"/>
</dbReference>
<organism evidence="9 10">
    <name type="scientific">Breznakia pachnodae</name>
    <dbReference type="NCBI Taxonomy" id="265178"/>
    <lineage>
        <taxon>Bacteria</taxon>
        <taxon>Bacillati</taxon>
        <taxon>Bacillota</taxon>
        <taxon>Erysipelotrichia</taxon>
        <taxon>Erysipelotrichales</taxon>
        <taxon>Erysipelotrichaceae</taxon>
        <taxon>Breznakia</taxon>
    </lineage>
</organism>
<dbReference type="PANTHER" id="PTHR42714:SF2">
    <property type="entry name" value="TRNA MODIFICATION GTPASE GTPBP3, MITOCHONDRIAL"/>
    <property type="match status" value="1"/>
</dbReference>
<comment type="caution">
    <text evidence="9">The sequence shown here is derived from an EMBL/GenBank/DDBJ whole genome shotgun (WGS) entry which is preliminary data.</text>
</comment>
<feature type="binding site" evidence="6">
    <location>
        <position position="22"/>
    </location>
    <ligand>
        <name>(6S)-5-formyl-5,6,7,8-tetrahydrofolate</name>
        <dbReference type="ChEBI" id="CHEBI:57457"/>
    </ligand>
</feature>
<comment type="similarity">
    <text evidence="1 6 7">Belongs to the TRAFAC class TrmE-Era-EngA-EngB-Septin-like GTPase superfamily. TrmE GTPase family.</text>
</comment>
<dbReference type="Gene3D" id="1.20.120.430">
    <property type="entry name" value="tRNA modification GTPase MnmE domain 2"/>
    <property type="match status" value="1"/>
</dbReference>
<dbReference type="Pfam" id="PF10396">
    <property type="entry name" value="TrmE_N"/>
    <property type="match status" value="1"/>
</dbReference>
<evidence type="ECO:0000256" key="3">
    <source>
        <dbReference type="ARBA" id="ARBA00022741"/>
    </source>
</evidence>
<evidence type="ECO:0000256" key="1">
    <source>
        <dbReference type="ARBA" id="ARBA00011043"/>
    </source>
</evidence>
<dbReference type="NCBIfam" id="NF003661">
    <property type="entry name" value="PRK05291.1-3"/>
    <property type="match status" value="1"/>
</dbReference>
<feature type="binding site" evidence="6">
    <location>
        <position position="83"/>
    </location>
    <ligand>
        <name>(6S)-5-formyl-5,6,7,8-tetrahydrofolate</name>
        <dbReference type="ChEBI" id="CHEBI:57457"/>
    </ligand>
</feature>
<keyword evidence="4 6" id="KW-0630">Potassium</keyword>
<comment type="caution">
    <text evidence="6">Lacks conserved residue(s) required for the propagation of feature annotation.</text>
</comment>
<dbReference type="NCBIfam" id="TIGR00450">
    <property type="entry name" value="mnmE_trmE_thdF"/>
    <property type="match status" value="1"/>
</dbReference>
<feature type="domain" description="TrmE-type G" evidence="8">
    <location>
        <begin position="219"/>
        <end position="364"/>
    </location>
</feature>
<dbReference type="InterPro" id="IPR025867">
    <property type="entry name" value="MnmE_helical"/>
</dbReference>
<keyword evidence="6" id="KW-0963">Cytoplasm</keyword>
<keyword evidence="5 6" id="KW-0342">GTP-binding</keyword>
<comment type="cofactor">
    <cofactor evidence="6">
        <name>K(+)</name>
        <dbReference type="ChEBI" id="CHEBI:29103"/>
    </cofactor>
    <text evidence="6">Binds 1 potassium ion per subunit.</text>
</comment>